<feature type="compositionally biased region" description="Low complexity" evidence="1">
    <location>
        <begin position="35"/>
        <end position="48"/>
    </location>
</feature>
<proteinExistence type="predicted"/>
<feature type="region of interest" description="Disordered" evidence="1">
    <location>
        <begin position="30"/>
        <end position="55"/>
    </location>
</feature>
<evidence type="ECO:0000313" key="3">
    <source>
        <dbReference type="Proteomes" id="UP000553632"/>
    </source>
</evidence>
<protein>
    <submittedName>
        <fullName evidence="2">Uncharacterized protein</fullName>
    </submittedName>
</protein>
<keyword evidence="3" id="KW-1185">Reference proteome</keyword>
<comment type="caution">
    <text evidence="2">The sequence shown here is derived from an EMBL/GenBank/DDBJ whole genome shotgun (WGS) entry which is preliminary data.</text>
</comment>
<dbReference type="EMBL" id="JABANO010011715">
    <property type="protein sequence ID" value="KAF4743015.1"/>
    <property type="molecule type" value="Genomic_DNA"/>
</dbReference>
<evidence type="ECO:0000256" key="1">
    <source>
        <dbReference type="SAM" id="MobiDB-lite"/>
    </source>
</evidence>
<organism evidence="2 3">
    <name type="scientific">Perkinsus olseni</name>
    <name type="common">Perkinsus atlanticus</name>
    <dbReference type="NCBI Taxonomy" id="32597"/>
    <lineage>
        <taxon>Eukaryota</taxon>
        <taxon>Sar</taxon>
        <taxon>Alveolata</taxon>
        <taxon>Perkinsozoa</taxon>
        <taxon>Perkinsea</taxon>
        <taxon>Perkinsida</taxon>
        <taxon>Perkinsidae</taxon>
        <taxon>Perkinsus</taxon>
    </lineage>
</organism>
<name>A0A7J6TD12_PEROL</name>
<dbReference type="Proteomes" id="UP000553632">
    <property type="component" value="Unassembled WGS sequence"/>
</dbReference>
<accession>A0A7J6TD12</accession>
<reference evidence="2 3" key="1">
    <citation type="submission" date="2020-04" db="EMBL/GenBank/DDBJ databases">
        <title>Perkinsus olseni comparative genomics.</title>
        <authorList>
            <person name="Bogema D.R."/>
        </authorList>
    </citation>
    <scope>NUCLEOTIDE SEQUENCE [LARGE SCALE GENOMIC DNA]</scope>
    <source>
        <strain evidence="2 3">ATCC PRA-207</strain>
    </source>
</reference>
<gene>
    <name evidence="2" type="ORF">FOZ63_013958</name>
</gene>
<dbReference type="AlphaFoldDB" id="A0A7J6TD12"/>
<evidence type="ECO:0000313" key="2">
    <source>
        <dbReference type="EMBL" id="KAF4743015.1"/>
    </source>
</evidence>
<sequence>MRYSPPSQDDRHWRRIIRKSTKMRDACVTGRRRTSVASRRSSISSTFTDVPPPVEESGNFNPVSLAELQQVCEELGKPIVAIPSPPTRRQASVLSRHARLYSTECPTPPTNATQVDSTPKYTTEAITKPSIRYSLFVMRMRNSIGGVFGGWVVEYYALFSSTLLHFLMSASARPLKLSGRDSTRVLQALAAEGDTTPFRTLIT</sequence>